<sequence>MPAARIAGIRFETRGASSDGTSASRSGAASSSPTRSMLMSTLPQWIFILSLIFGGCCSNAYYLELSTRALPQCGTLLTFFHFFFTSLQVLPTQLKNASVPIIVLKRNEVPMIRWAVQVSLYFATSLLNNTAFAYHVPMPVHIIFRSGGLVVNMIVGWLVKGRKYSALQIFSVLLVTFGVILSTLATTPETSSSSSTSSTSKSLAASLSSSYFTGILLLTCALFISSLMGLWQEMTFAAHGSQHWREMLFYSHALSLPLFYFKRAQLNREWTGAMSWGLPSADALTFPGSSKVLLQNAVKSSPALALSGDMSLDGVVEQSSSFARLVAPGGTFNLRSLPFFRPGQSSGLLIPSIFPPLTLNILTQLLCINGVNRLTSQVSSLTVTLVLVVRKAVSLAISLLLFGSAAGGDKGAKGTLQLGAGAAAVLLGTVAYALGSSGSSKGAKDKRPSTEAEVKPKTS</sequence>
<keyword evidence="3" id="KW-0762">Sugar transport</keyword>
<evidence type="ECO:0000256" key="4">
    <source>
        <dbReference type="ARBA" id="ARBA00022692"/>
    </source>
</evidence>
<dbReference type="EMBL" id="KZ819379">
    <property type="protein sequence ID" value="PWN42471.1"/>
    <property type="molecule type" value="Genomic_DNA"/>
</dbReference>
<dbReference type="PANTHER" id="PTHR10778:SF4">
    <property type="entry name" value="NUCLEOTIDE SUGAR TRANSPORTER SLC35B4"/>
    <property type="match status" value="1"/>
</dbReference>
<comment type="subcellular location">
    <subcellularLocation>
        <location evidence="1">Endomembrane system</location>
        <topology evidence="1">Multi-pass membrane protein</topology>
    </subcellularLocation>
</comment>
<feature type="region of interest" description="Disordered" evidence="7">
    <location>
        <begin position="435"/>
        <end position="459"/>
    </location>
</feature>
<evidence type="ECO:0000256" key="3">
    <source>
        <dbReference type="ARBA" id="ARBA00022597"/>
    </source>
</evidence>
<evidence type="ECO:0000256" key="7">
    <source>
        <dbReference type="SAM" id="MobiDB-lite"/>
    </source>
</evidence>
<dbReference type="RefSeq" id="XP_025369631.1">
    <property type="nucleotide sequence ID" value="XM_025515415.1"/>
</dbReference>
<dbReference type="GO" id="GO:0005464">
    <property type="term" value="F:UDP-xylose transmembrane transporter activity"/>
    <property type="evidence" value="ECO:0007669"/>
    <property type="project" value="TreeGrafter"/>
</dbReference>
<keyword evidence="2" id="KW-0813">Transport</keyword>
<evidence type="ECO:0000256" key="2">
    <source>
        <dbReference type="ARBA" id="ARBA00022448"/>
    </source>
</evidence>
<keyword evidence="5 8" id="KW-1133">Transmembrane helix</keyword>
<feature type="transmembrane region" description="Helical" evidence="8">
    <location>
        <begin position="45"/>
        <end position="63"/>
    </location>
</feature>
<feature type="transmembrane region" description="Helical" evidence="8">
    <location>
        <begin position="142"/>
        <end position="159"/>
    </location>
</feature>
<evidence type="ECO:0000256" key="1">
    <source>
        <dbReference type="ARBA" id="ARBA00004127"/>
    </source>
</evidence>
<dbReference type="OrthoDB" id="999962at2759"/>
<gene>
    <name evidence="9" type="ORF">IE81DRAFT_334516</name>
</gene>
<dbReference type="PANTHER" id="PTHR10778">
    <property type="entry name" value="SOLUTE CARRIER FAMILY 35 MEMBER B"/>
    <property type="match status" value="1"/>
</dbReference>
<evidence type="ECO:0000313" key="9">
    <source>
        <dbReference type="EMBL" id="PWN42471.1"/>
    </source>
</evidence>
<evidence type="ECO:0000256" key="8">
    <source>
        <dbReference type="SAM" id="Phobius"/>
    </source>
</evidence>
<dbReference type="GeneID" id="37037285"/>
<dbReference type="Proteomes" id="UP000245783">
    <property type="component" value="Unassembled WGS sequence"/>
</dbReference>
<evidence type="ECO:0000313" key="10">
    <source>
        <dbReference type="Proteomes" id="UP000245783"/>
    </source>
</evidence>
<evidence type="ECO:0000256" key="5">
    <source>
        <dbReference type="ARBA" id="ARBA00022989"/>
    </source>
</evidence>
<feature type="transmembrane region" description="Helical" evidence="8">
    <location>
        <begin position="211"/>
        <end position="231"/>
    </location>
</feature>
<feature type="compositionally biased region" description="Basic and acidic residues" evidence="7">
    <location>
        <begin position="442"/>
        <end position="459"/>
    </location>
</feature>
<feature type="transmembrane region" description="Helical" evidence="8">
    <location>
        <begin position="414"/>
        <end position="434"/>
    </location>
</feature>
<feature type="transmembrane region" description="Helical" evidence="8">
    <location>
        <begin position="380"/>
        <end position="402"/>
    </location>
</feature>
<name>A0A316W1P4_9BASI</name>
<feature type="transmembrane region" description="Helical" evidence="8">
    <location>
        <begin position="166"/>
        <end position="185"/>
    </location>
</feature>
<evidence type="ECO:0000256" key="6">
    <source>
        <dbReference type="ARBA" id="ARBA00023136"/>
    </source>
</evidence>
<feature type="region of interest" description="Disordered" evidence="7">
    <location>
        <begin position="14"/>
        <end position="35"/>
    </location>
</feature>
<keyword evidence="10" id="KW-1185">Reference proteome</keyword>
<feature type="transmembrane region" description="Helical" evidence="8">
    <location>
        <begin position="111"/>
        <end position="136"/>
    </location>
</feature>
<protein>
    <submittedName>
        <fullName evidence="9">UAA transporter</fullName>
    </submittedName>
</protein>
<dbReference type="GO" id="GO:0005789">
    <property type="term" value="C:endoplasmic reticulum membrane"/>
    <property type="evidence" value="ECO:0007669"/>
    <property type="project" value="TreeGrafter"/>
</dbReference>
<dbReference type="InterPro" id="IPR013657">
    <property type="entry name" value="SCL35B1-4/HUT1"/>
</dbReference>
<accession>A0A316W1P4</accession>
<organism evidence="9 10">
    <name type="scientific">Ceraceosorus guamensis</name>
    <dbReference type="NCBI Taxonomy" id="1522189"/>
    <lineage>
        <taxon>Eukaryota</taxon>
        <taxon>Fungi</taxon>
        <taxon>Dikarya</taxon>
        <taxon>Basidiomycota</taxon>
        <taxon>Ustilaginomycotina</taxon>
        <taxon>Exobasidiomycetes</taxon>
        <taxon>Ceraceosorales</taxon>
        <taxon>Ceraceosoraceae</taxon>
        <taxon>Ceraceosorus</taxon>
    </lineage>
</organism>
<dbReference type="AlphaFoldDB" id="A0A316W1P4"/>
<dbReference type="Pfam" id="PF08449">
    <property type="entry name" value="UAA"/>
    <property type="match status" value="2"/>
</dbReference>
<dbReference type="GO" id="GO:0000139">
    <property type="term" value="C:Golgi membrane"/>
    <property type="evidence" value="ECO:0007669"/>
    <property type="project" value="TreeGrafter"/>
</dbReference>
<dbReference type="InParanoid" id="A0A316W1P4"/>
<dbReference type="GO" id="GO:0005462">
    <property type="term" value="F:UDP-N-acetylglucosamine transmembrane transporter activity"/>
    <property type="evidence" value="ECO:0007669"/>
    <property type="project" value="TreeGrafter"/>
</dbReference>
<proteinExistence type="predicted"/>
<keyword evidence="4 8" id="KW-0812">Transmembrane</keyword>
<keyword evidence="6 8" id="KW-0472">Membrane</keyword>
<dbReference type="FunCoup" id="A0A316W1P4">
    <property type="interactions" value="94"/>
</dbReference>
<dbReference type="STRING" id="1522189.A0A316W1P4"/>
<reference evidence="9 10" key="1">
    <citation type="journal article" date="2018" name="Mol. Biol. Evol.">
        <title>Broad Genomic Sampling Reveals a Smut Pathogenic Ancestry of the Fungal Clade Ustilaginomycotina.</title>
        <authorList>
            <person name="Kijpornyongpan T."/>
            <person name="Mondo S.J."/>
            <person name="Barry K."/>
            <person name="Sandor L."/>
            <person name="Lee J."/>
            <person name="Lipzen A."/>
            <person name="Pangilinan J."/>
            <person name="LaButti K."/>
            <person name="Hainaut M."/>
            <person name="Henrissat B."/>
            <person name="Grigoriev I.V."/>
            <person name="Spatafora J.W."/>
            <person name="Aime M.C."/>
        </authorList>
    </citation>
    <scope>NUCLEOTIDE SEQUENCE [LARGE SCALE GENOMIC DNA]</scope>
    <source>
        <strain evidence="9 10">MCA 4658</strain>
    </source>
</reference>